<dbReference type="InterPro" id="IPR035986">
    <property type="entry name" value="PKD_dom_sf"/>
</dbReference>
<dbReference type="Gene3D" id="2.60.120.260">
    <property type="entry name" value="Galactose-binding domain-like"/>
    <property type="match status" value="1"/>
</dbReference>
<dbReference type="Proteomes" id="UP000256779">
    <property type="component" value="Unassembled WGS sequence"/>
</dbReference>
<dbReference type="InterPro" id="IPR000601">
    <property type="entry name" value="PKD_dom"/>
</dbReference>
<gene>
    <name evidence="3" type="ORF">C7460_11214</name>
</gene>
<name>A0A3D9L0X2_MARFU</name>
<dbReference type="AlphaFoldDB" id="A0A3D9L0X2"/>
<dbReference type="Gene3D" id="2.60.40.10">
    <property type="entry name" value="Immunoglobulins"/>
    <property type="match status" value="2"/>
</dbReference>
<feature type="domain" description="PKD" evidence="2">
    <location>
        <begin position="341"/>
        <end position="402"/>
    </location>
</feature>
<dbReference type="PROSITE" id="PS51257">
    <property type="entry name" value="PROKAR_LIPOPROTEIN"/>
    <property type="match status" value="1"/>
</dbReference>
<sequence>MMKKMKNNLVLQGRVLMSILVLALMASCETGEDAEPEQEDPIASFQFEVSTDNFLEVTFSNFSKNATSYAWDFGDGNTSEEESPVHTFETVGTYEVTLTASNEAGVSATKTNTVAISDPDAELTKLAGLESKTWILQREGVALGIGPAAGDTQWWSFGGVTPLGDRPCILDDEYTFKRDGSFELNSNGTLFTDGTGNGGWNDSNIDLCGDEASVDWTSAGGIDMSAYQNGGAYTYTFADGTLKLMGDGVYVGLANKTNAGDIGTQSAPQSELTYSIVKLVDNDDVDSLQIALQVNGEAVFWTFNLVHYDDESKKPAIPAEGPKALFDFSYTDGDQTVTFTNSSRNATSYTWDFGDGNTSTDENPVHTYSADGVYSVTLTATDGTTESVITKAIELNVTPVTDFVIDHESAVTWDVFGGSVVEIVANPDASGLNTSANVLKLTHGDQTWAGIVTQLDGPLDFTGKTKMKVKLWAPATGTLKFKLEGVGGEPNQEIDLTVDKANEWVELTWDLSTDINGNPVASNAYSRVVLFPGWDTTTADVYYIDDITME</sequence>
<protein>
    <submittedName>
        <fullName evidence="3">PKD domain-containing protein</fullName>
    </submittedName>
</protein>
<dbReference type="Pfam" id="PF18911">
    <property type="entry name" value="PKD_4"/>
    <property type="match status" value="2"/>
</dbReference>
<evidence type="ECO:0000259" key="2">
    <source>
        <dbReference type="PROSITE" id="PS50093"/>
    </source>
</evidence>
<dbReference type="InterPro" id="IPR022409">
    <property type="entry name" value="PKD/Chitinase_dom"/>
</dbReference>
<feature type="domain" description="PKD" evidence="2">
    <location>
        <begin position="63"/>
        <end position="123"/>
    </location>
</feature>
<dbReference type="CDD" id="cd00146">
    <property type="entry name" value="PKD"/>
    <property type="match status" value="2"/>
</dbReference>
<feature type="chain" id="PRO_5017745755" evidence="1">
    <location>
        <begin position="24"/>
        <end position="550"/>
    </location>
</feature>
<dbReference type="PANTHER" id="PTHR36842">
    <property type="entry name" value="PROTEIN TOLB HOMOLOG"/>
    <property type="match status" value="1"/>
</dbReference>
<evidence type="ECO:0000313" key="4">
    <source>
        <dbReference type="Proteomes" id="UP000256779"/>
    </source>
</evidence>
<keyword evidence="4" id="KW-1185">Reference proteome</keyword>
<proteinExistence type="predicted"/>
<dbReference type="SUPFAM" id="SSF49299">
    <property type="entry name" value="PKD domain"/>
    <property type="match status" value="2"/>
</dbReference>
<dbReference type="SMART" id="SM00089">
    <property type="entry name" value="PKD"/>
    <property type="match status" value="2"/>
</dbReference>
<comment type="caution">
    <text evidence="3">The sequence shown here is derived from an EMBL/GenBank/DDBJ whole genome shotgun (WGS) entry which is preliminary data.</text>
</comment>
<accession>A0A3D9L0X2</accession>
<keyword evidence="1" id="KW-0732">Signal</keyword>
<dbReference type="EMBL" id="QREG01000012">
    <property type="protein sequence ID" value="RED97405.1"/>
    <property type="molecule type" value="Genomic_DNA"/>
</dbReference>
<evidence type="ECO:0000256" key="1">
    <source>
        <dbReference type="SAM" id="SignalP"/>
    </source>
</evidence>
<feature type="signal peptide" evidence="1">
    <location>
        <begin position="1"/>
        <end position="23"/>
    </location>
</feature>
<dbReference type="PROSITE" id="PS50093">
    <property type="entry name" value="PKD"/>
    <property type="match status" value="2"/>
</dbReference>
<organism evidence="3 4">
    <name type="scientific">Marinoscillum furvescens DSM 4134</name>
    <dbReference type="NCBI Taxonomy" id="1122208"/>
    <lineage>
        <taxon>Bacteria</taxon>
        <taxon>Pseudomonadati</taxon>
        <taxon>Bacteroidota</taxon>
        <taxon>Cytophagia</taxon>
        <taxon>Cytophagales</taxon>
        <taxon>Reichenbachiellaceae</taxon>
        <taxon>Marinoscillum</taxon>
    </lineage>
</organism>
<dbReference type="PANTHER" id="PTHR36842:SF1">
    <property type="entry name" value="PROTEIN TOLB"/>
    <property type="match status" value="1"/>
</dbReference>
<evidence type="ECO:0000313" key="3">
    <source>
        <dbReference type="EMBL" id="RED97405.1"/>
    </source>
</evidence>
<dbReference type="InterPro" id="IPR013783">
    <property type="entry name" value="Ig-like_fold"/>
</dbReference>
<reference evidence="3 4" key="1">
    <citation type="submission" date="2018-07" db="EMBL/GenBank/DDBJ databases">
        <title>Genomic Encyclopedia of Type Strains, Phase IV (KMG-IV): sequencing the most valuable type-strain genomes for metagenomic binning, comparative biology and taxonomic classification.</title>
        <authorList>
            <person name="Goeker M."/>
        </authorList>
    </citation>
    <scope>NUCLEOTIDE SEQUENCE [LARGE SCALE GENOMIC DNA]</scope>
    <source>
        <strain evidence="3 4">DSM 4134</strain>
    </source>
</reference>